<dbReference type="EMBL" id="JAUJYO010000014">
    <property type="protein sequence ID" value="KAK1298971.1"/>
    <property type="molecule type" value="Genomic_DNA"/>
</dbReference>
<dbReference type="Proteomes" id="UP001180020">
    <property type="component" value="Unassembled WGS sequence"/>
</dbReference>
<protein>
    <submittedName>
        <fullName evidence="1">Uncharacterized protein</fullName>
    </submittedName>
</protein>
<gene>
    <name evidence="1" type="ORF">QJS10_CPB14g01343</name>
</gene>
<keyword evidence="2" id="KW-1185">Reference proteome</keyword>
<accession>A0AAV9DBI8</accession>
<comment type="caution">
    <text evidence="1">The sequence shown here is derived from an EMBL/GenBank/DDBJ whole genome shotgun (WGS) entry which is preliminary data.</text>
</comment>
<proteinExistence type="predicted"/>
<dbReference type="AlphaFoldDB" id="A0AAV9DBI8"/>
<evidence type="ECO:0000313" key="2">
    <source>
        <dbReference type="Proteomes" id="UP001180020"/>
    </source>
</evidence>
<reference evidence="1" key="1">
    <citation type="journal article" date="2023" name="Nat. Commun.">
        <title>Diploid and tetraploid genomes of Acorus and the evolution of monocots.</title>
        <authorList>
            <person name="Ma L."/>
            <person name="Liu K.W."/>
            <person name="Li Z."/>
            <person name="Hsiao Y.Y."/>
            <person name="Qi Y."/>
            <person name="Fu T."/>
            <person name="Tang G.D."/>
            <person name="Zhang D."/>
            <person name="Sun W.H."/>
            <person name="Liu D.K."/>
            <person name="Li Y."/>
            <person name="Chen G.Z."/>
            <person name="Liu X.D."/>
            <person name="Liao X.Y."/>
            <person name="Jiang Y.T."/>
            <person name="Yu X."/>
            <person name="Hao Y."/>
            <person name="Huang J."/>
            <person name="Zhao X.W."/>
            <person name="Ke S."/>
            <person name="Chen Y.Y."/>
            <person name="Wu W.L."/>
            <person name="Hsu J.L."/>
            <person name="Lin Y.F."/>
            <person name="Huang M.D."/>
            <person name="Li C.Y."/>
            <person name="Huang L."/>
            <person name="Wang Z.W."/>
            <person name="Zhao X."/>
            <person name="Zhong W.Y."/>
            <person name="Peng D.H."/>
            <person name="Ahmad S."/>
            <person name="Lan S."/>
            <person name="Zhang J.S."/>
            <person name="Tsai W.C."/>
            <person name="Van de Peer Y."/>
            <person name="Liu Z.J."/>
        </authorList>
    </citation>
    <scope>NUCLEOTIDE SEQUENCE</scope>
    <source>
        <strain evidence="1">CP</strain>
    </source>
</reference>
<reference evidence="1" key="2">
    <citation type="submission" date="2023-06" db="EMBL/GenBank/DDBJ databases">
        <authorList>
            <person name="Ma L."/>
            <person name="Liu K.-W."/>
            <person name="Li Z."/>
            <person name="Hsiao Y.-Y."/>
            <person name="Qi Y."/>
            <person name="Fu T."/>
            <person name="Tang G."/>
            <person name="Zhang D."/>
            <person name="Sun W.-H."/>
            <person name="Liu D.-K."/>
            <person name="Li Y."/>
            <person name="Chen G.-Z."/>
            <person name="Liu X.-D."/>
            <person name="Liao X.-Y."/>
            <person name="Jiang Y.-T."/>
            <person name="Yu X."/>
            <person name="Hao Y."/>
            <person name="Huang J."/>
            <person name="Zhao X.-W."/>
            <person name="Ke S."/>
            <person name="Chen Y.-Y."/>
            <person name="Wu W.-L."/>
            <person name="Hsu J.-L."/>
            <person name="Lin Y.-F."/>
            <person name="Huang M.-D."/>
            <person name="Li C.-Y."/>
            <person name="Huang L."/>
            <person name="Wang Z.-W."/>
            <person name="Zhao X."/>
            <person name="Zhong W.-Y."/>
            <person name="Peng D.-H."/>
            <person name="Ahmad S."/>
            <person name="Lan S."/>
            <person name="Zhang J.-S."/>
            <person name="Tsai W.-C."/>
            <person name="Van De Peer Y."/>
            <person name="Liu Z.-J."/>
        </authorList>
    </citation>
    <scope>NUCLEOTIDE SEQUENCE</scope>
    <source>
        <strain evidence="1">CP</strain>
        <tissue evidence="1">Leaves</tissue>
    </source>
</reference>
<organism evidence="1 2">
    <name type="scientific">Acorus calamus</name>
    <name type="common">Sweet flag</name>
    <dbReference type="NCBI Taxonomy" id="4465"/>
    <lineage>
        <taxon>Eukaryota</taxon>
        <taxon>Viridiplantae</taxon>
        <taxon>Streptophyta</taxon>
        <taxon>Embryophyta</taxon>
        <taxon>Tracheophyta</taxon>
        <taxon>Spermatophyta</taxon>
        <taxon>Magnoliopsida</taxon>
        <taxon>Liliopsida</taxon>
        <taxon>Acoraceae</taxon>
        <taxon>Acorus</taxon>
    </lineage>
</organism>
<evidence type="ECO:0000313" key="1">
    <source>
        <dbReference type="EMBL" id="KAK1298971.1"/>
    </source>
</evidence>
<sequence length="199" mass="21200">MRGTQNMWSGMDVEASGGGHNLKSEIPIFTFNLSQHKPKWVMLVKHFKFGADICLLELVCMFGFWIELTGPVVKNAKECLGPRMQQEWRSCNAYMEMETVGKSDDAQRSGELPMCKCSTVAGGGGGGSDGDATVGGAIEAVVGKVKGSGSKRCDHAAGANRVYASFVMVRRTAGAAAITGPSHRTVGCDSHRPLDAMDP</sequence>
<name>A0AAV9DBI8_ACOCL</name>